<evidence type="ECO:0000256" key="1">
    <source>
        <dbReference type="SAM" id="MobiDB-lite"/>
    </source>
</evidence>
<name>A0A1M5SNU1_9BRAD</name>
<dbReference type="Proteomes" id="UP000190675">
    <property type="component" value="Chromosome I"/>
</dbReference>
<evidence type="ECO:0000313" key="3">
    <source>
        <dbReference type="Proteomes" id="UP000190675"/>
    </source>
</evidence>
<accession>A0A1M5SNU1</accession>
<evidence type="ECO:0000313" key="2">
    <source>
        <dbReference type="EMBL" id="SHH40164.1"/>
    </source>
</evidence>
<proteinExistence type="predicted"/>
<dbReference type="EMBL" id="LT670818">
    <property type="protein sequence ID" value="SHH40164.1"/>
    <property type="molecule type" value="Genomic_DNA"/>
</dbReference>
<organism evidence="2 3">
    <name type="scientific">Bradyrhizobium erythrophlei</name>
    <dbReference type="NCBI Taxonomy" id="1437360"/>
    <lineage>
        <taxon>Bacteria</taxon>
        <taxon>Pseudomonadati</taxon>
        <taxon>Pseudomonadota</taxon>
        <taxon>Alphaproteobacteria</taxon>
        <taxon>Hyphomicrobiales</taxon>
        <taxon>Nitrobacteraceae</taxon>
        <taxon>Bradyrhizobium</taxon>
    </lineage>
</organism>
<feature type="compositionally biased region" description="Basic residues" evidence="1">
    <location>
        <begin position="168"/>
        <end position="182"/>
    </location>
</feature>
<dbReference type="AlphaFoldDB" id="A0A1M5SNU1"/>
<gene>
    <name evidence="2" type="ORF">SAMN05444169_7259</name>
</gene>
<reference evidence="2 3" key="1">
    <citation type="submission" date="2016-11" db="EMBL/GenBank/DDBJ databases">
        <authorList>
            <person name="Jaros S."/>
            <person name="Januszkiewicz K."/>
            <person name="Wedrychowicz H."/>
        </authorList>
    </citation>
    <scope>NUCLEOTIDE SEQUENCE [LARGE SCALE GENOMIC DNA]</scope>
    <source>
        <strain evidence="2 3">GAS242</strain>
    </source>
</reference>
<protein>
    <submittedName>
        <fullName evidence="2">Uncharacterized protein</fullName>
    </submittedName>
</protein>
<feature type="region of interest" description="Disordered" evidence="1">
    <location>
        <begin position="160"/>
        <end position="182"/>
    </location>
</feature>
<sequence length="182" mass="21034">MRKTVLPAEELIEKRFSGQPPENFKRNRNWTPVQRLERRHGPVRPAASEASLVRLTKYQLEFSSRMSAWRPRVAGREYYPAQQPRLRSHGSLPFVEASARYIRVQFSAPSLVLEERSTNPTSPAACGQRVCCSLRATLRPQRFMRRASPTLALRPRHLLSFPGEARRTGTRHRPSARARQHR</sequence>